<dbReference type="SUPFAM" id="SSF74653">
    <property type="entry name" value="TolA/TonB C-terminal domain"/>
    <property type="match status" value="1"/>
</dbReference>
<dbReference type="Pfam" id="PF03544">
    <property type="entry name" value="TonB_C"/>
    <property type="match status" value="1"/>
</dbReference>
<evidence type="ECO:0000259" key="1">
    <source>
        <dbReference type="Pfam" id="PF03544"/>
    </source>
</evidence>
<dbReference type="RefSeq" id="WP_208842905.1">
    <property type="nucleotide sequence ID" value="NZ_CP072133.1"/>
</dbReference>
<dbReference type="EMBL" id="CP072133">
    <property type="protein sequence ID" value="QTH71264.1"/>
    <property type="molecule type" value="Genomic_DNA"/>
</dbReference>
<dbReference type="Gene3D" id="3.30.1150.10">
    <property type="match status" value="1"/>
</dbReference>
<dbReference type="GO" id="GO:0055085">
    <property type="term" value="P:transmembrane transport"/>
    <property type="evidence" value="ECO:0007669"/>
    <property type="project" value="InterPro"/>
</dbReference>
<reference evidence="2" key="1">
    <citation type="submission" date="2021-03" db="EMBL/GenBank/DDBJ databases">
        <title>Complete Genome of Pseudoalteromonas xiamenensis STKMTI.2, a new potential marine bacterium producing anti-Vibrio compounds.</title>
        <authorList>
            <person name="Handayani D.P."/>
            <person name="Isnansetyo A."/>
            <person name="Istiqomah I."/>
            <person name="Jumina J."/>
        </authorList>
    </citation>
    <scope>NUCLEOTIDE SEQUENCE</scope>
    <source>
        <strain evidence="2">STKMTI.2</strain>
    </source>
</reference>
<sequence length="213" mass="23125">MKSNVSKQVQQRAVAASLVLVAALMMLLKGVQLLQSEVEPTYTVREVELALPLPPPPPPPPAAEQPQQSQMLALAVPGAGASLPITLDLTAPSLDVTIETPQLSITDPQWQDVEVDWQAVNLDSLDGLPSLLTPLRVVFPKSLVNQGVKTVLVKLDVVIDEQGAVTLVSVVSNPYPELKPQIDKLVKQSRFTAPKQNQQAVRARFVWPIELTQ</sequence>
<dbReference type="InterPro" id="IPR037682">
    <property type="entry name" value="TonB_C"/>
</dbReference>
<dbReference type="AlphaFoldDB" id="A0A975DGQ0"/>
<keyword evidence="3" id="KW-1185">Reference proteome</keyword>
<evidence type="ECO:0000313" key="3">
    <source>
        <dbReference type="Proteomes" id="UP000664904"/>
    </source>
</evidence>
<organism evidence="2 3">
    <name type="scientific">Pseudoalteromonas xiamenensis</name>
    <dbReference type="NCBI Taxonomy" id="882626"/>
    <lineage>
        <taxon>Bacteria</taxon>
        <taxon>Pseudomonadati</taxon>
        <taxon>Pseudomonadota</taxon>
        <taxon>Gammaproteobacteria</taxon>
        <taxon>Alteromonadales</taxon>
        <taxon>Pseudoalteromonadaceae</taxon>
        <taxon>Pseudoalteromonas</taxon>
    </lineage>
</organism>
<evidence type="ECO:0000313" key="2">
    <source>
        <dbReference type="EMBL" id="QTH71264.1"/>
    </source>
</evidence>
<proteinExistence type="predicted"/>
<dbReference type="Proteomes" id="UP000664904">
    <property type="component" value="Chromosome"/>
</dbReference>
<protein>
    <recommendedName>
        <fullName evidence="1">TonB C-terminal domain-containing protein</fullName>
    </recommendedName>
</protein>
<dbReference type="KEGG" id="pxi:J5O05_15965"/>
<name>A0A975DGQ0_9GAMM</name>
<accession>A0A975DGQ0</accession>
<feature type="domain" description="TonB C-terminal" evidence="1">
    <location>
        <begin position="153"/>
        <end position="209"/>
    </location>
</feature>
<gene>
    <name evidence="2" type="ORF">J5O05_15965</name>
</gene>